<dbReference type="PROSITE" id="PS00958">
    <property type="entry name" value="TRANSALDOLASE_2"/>
    <property type="match status" value="1"/>
</dbReference>
<evidence type="ECO:0000256" key="7">
    <source>
        <dbReference type="ARBA" id="ARBA00023270"/>
    </source>
</evidence>
<dbReference type="InterPro" id="IPR013785">
    <property type="entry name" value="Aldolase_TIM"/>
</dbReference>
<dbReference type="OrthoDB" id="2015515at2759"/>
<evidence type="ECO:0000256" key="6">
    <source>
        <dbReference type="ARBA" id="ARBA00023126"/>
    </source>
</evidence>
<dbReference type="SUPFAM" id="SSF51569">
    <property type="entry name" value="Aldolase"/>
    <property type="match status" value="1"/>
</dbReference>
<proteinExistence type="inferred from homology"/>
<dbReference type="GO" id="GO:0009052">
    <property type="term" value="P:pentose-phosphate shunt, non-oxidative branch"/>
    <property type="evidence" value="ECO:0007669"/>
    <property type="project" value="TreeGrafter"/>
</dbReference>
<dbReference type="GO" id="GO:0004801">
    <property type="term" value="F:transaldolase activity"/>
    <property type="evidence" value="ECO:0007669"/>
    <property type="project" value="UniProtKB-EC"/>
</dbReference>
<dbReference type="STRING" id="1408657.A0A0W4ZKU4"/>
<dbReference type="PANTHER" id="PTHR10683:SF18">
    <property type="entry name" value="TRANSALDOLASE"/>
    <property type="match status" value="1"/>
</dbReference>
<protein>
    <recommendedName>
        <fullName evidence="4 9">Transaldolase</fullName>
        <ecNumber evidence="3 9">2.2.1.2</ecNumber>
    </recommendedName>
</protein>
<dbReference type="PANTHER" id="PTHR10683">
    <property type="entry name" value="TRANSALDOLASE"/>
    <property type="match status" value="1"/>
</dbReference>
<dbReference type="EC" id="2.2.1.2" evidence="3 9"/>
<dbReference type="InterPro" id="IPR001585">
    <property type="entry name" value="TAL/FSA"/>
</dbReference>
<comment type="pathway">
    <text evidence="1 9">Carbohydrate degradation; pentose phosphate pathway; D-glyceraldehyde 3-phosphate and beta-D-fructose 6-phosphate from D-ribose 5-phosphate and D-xylulose 5-phosphate (non-oxidative stage): step 2/3.</text>
</comment>
<name>A0A0W4ZKU4_PNEJ7</name>
<keyword evidence="7" id="KW-0704">Schiff base</keyword>
<reference evidence="11" key="1">
    <citation type="journal article" date="2016" name="Nat. Commun.">
        <title>Genome analysis of three Pneumocystis species reveals adaptation mechanisms to life exclusively in mammalian hosts.</title>
        <authorList>
            <person name="Ma L."/>
            <person name="Chen Z."/>
            <person name="Huang D.W."/>
            <person name="Kutty G."/>
            <person name="Ishihara M."/>
            <person name="Wang H."/>
            <person name="Abouelleil A."/>
            <person name="Bishop L."/>
            <person name="Davey E."/>
            <person name="Deng R."/>
            <person name="Deng X."/>
            <person name="Fan L."/>
            <person name="Fantoni G."/>
            <person name="Fitzgerald M."/>
            <person name="Gogineni E."/>
            <person name="Goldberg J.M."/>
            <person name="Handley G."/>
            <person name="Hu X."/>
            <person name="Huber C."/>
            <person name="Jiao X."/>
            <person name="Jones K."/>
            <person name="Levin J.Z."/>
            <person name="Liu Y."/>
            <person name="Macdonald P."/>
            <person name="Melnikov A."/>
            <person name="Raley C."/>
            <person name="Sassi M."/>
            <person name="Sherman B.T."/>
            <person name="Song X."/>
            <person name="Sykes S."/>
            <person name="Tran B."/>
            <person name="Walsh L."/>
            <person name="Xia Y."/>
            <person name="Yang J."/>
            <person name="Young S."/>
            <person name="Zeng Q."/>
            <person name="Zheng X."/>
            <person name="Stephens R."/>
            <person name="Nusbaum C."/>
            <person name="Birren B.W."/>
            <person name="Azadi P."/>
            <person name="Lempicki R.A."/>
            <person name="Cuomo C.A."/>
            <person name="Kovacs J.A."/>
        </authorList>
    </citation>
    <scope>NUCLEOTIDE SEQUENCE [LARGE SCALE GENOMIC DNA]</scope>
    <source>
        <strain evidence="11">RU7</strain>
    </source>
</reference>
<comment type="similarity">
    <text evidence="2">Belongs to the transaldolase family. Type 1 subfamily.</text>
</comment>
<comment type="caution">
    <text evidence="10">The sequence shown here is derived from an EMBL/GenBank/DDBJ whole genome shotgun (WGS) entry which is preliminary data.</text>
</comment>
<dbReference type="RefSeq" id="XP_018229108.1">
    <property type="nucleotide sequence ID" value="XM_018374536.1"/>
</dbReference>
<dbReference type="CDD" id="cd00957">
    <property type="entry name" value="Transaldolase_TalAB"/>
    <property type="match status" value="1"/>
</dbReference>
<evidence type="ECO:0000256" key="5">
    <source>
        <dbReference type="ARBA" id="ARBA00022679"/>
    </source>
</evidence>
<organism evidence="10 11">
    <name type="scientific">Pneumocystis jirovecii (strain RU7)</name>
    <name type="common">Human pneumocystis pneumonia agent</name>
    <dbReference type="NCBI Taxonomy" id="1408657"/>
    <lineage>
        <taxon>Eukaryota</taxon>
        <taxon>Fungi</taxon>
        <taxon>Dikarya</taxon>
        <taxon>Ascomycota</taxon>
        <taxon>Taphrinomycotina</taxon>
        <taxon>Pneumocystomycetes</taxon>
        <taxon>Pneumocystaceae</taxon>
        <taxon>Pneumocystis</taxon>
    </lineage>
</organism>
<dbReference type="InterPro" id="IPR004730">
    <property type="entry name" value="Transaldolase_1"/>
</dbReference>
<evidence type="ECO:0000256" key="3">
    <source>
        <dbReference type="ARBA" id="ARBA00013151"/>
    </source>
</evidence>
<comment type="catalytic activity">
    <reaction evidence="8 9">
        <text>D-sedoheptulose 7-phosphate + D-glyceraldehyde 3-phosphate = D-erythrose 4-phosphate + beta-D-fructose 6-phosphate</text>
        <dbReference type="Rhea" id="RHEA:17053"/>
        <dbReference type="ChEBI" id="CHEBI:16897"/>
        <dbReference type="ChEBI" id="CHEBI:57483"/>
        <dbReference type="ChEBI" id="CHEBI:57634"/>
        <dbReference type="ChEBI" id="CHEBI:59776"/>
        <dbReference type="EC" id="2.2.1.2"/>
    </reaction>
</comment>
<dbReference type="PROSITE" id="PS01054">
    <property type="entry name" value="TRANSALDOLASE_1"/>
    <property type="match status" value="1"/>
</dbReference>
<keyword evidence="6 9" id="KW-0570">Pentose shunt</keyword>
<dbReference type="AlphaFoldDB" id="A0A0W4ZKU4"/>
<gene>
    <name evidence="10" type="ORF">T551_02273</name>
</gene>
<accession>A0A0W4ZKU4</accession>
<evidence type="ECO:0000256" key="4">
    <source>
        <dbReference type="ARBA" id="ARBA00018292"/>
    </source>
</evidence>
<dbReference type="eggNOG" id="KOG2772">
    <property type="taxonomic scope" value="Eukaryota"/>
</dbReference>
<dbReference type="Pfam" id="PF00923">
    <property type="entry name" value="TAL_FSA"/>
    <property type="match status" value="1"/>
</dbReference>
<keyword evidence="11" id="KW-1185">Reference proteome</keyword>
<evidence type="ECO:0000256" key="8">
    <source>
        <dbReference type="ARBA" id="ARBA00048810"/>
    </source>
</evidence>
<dbReference type="VEuPathDB" id="FungiDB:T551_02273"/>
<dbReference type="GO" id="GO:0005737">
    <property type="term" value="C:cytoplasm"/>
    <property type="evidence" value="ECO:0007669"/>
    <property type="project" value="InterPro"/>
</dbReference>
<dbReference type="NCBIfam" id="TIGR00874">
    <property type="entry name" value="talAB"/>
    <property type="match status" value="1"/>
</dbReference>
<dbReference type="GeneID" id="28940791"/>
<sequence>MSTLDKLKETGTVIVVDSGDFEIIDTYKPTDSTTNPSLILAAINKSTYSKLIDTAIEYANKQNCSIDSKVDIALDRLLVEFGKEILKKIPGRVSIEVDACLSFDTQATVEKAISIINLFETFGVSKERILIKIASTWEGIQAAKILESEYNIHCNMTLIFSFCQAVACLEAGVTLISPFVGRILDFYVSLTHKTYSPQEDPGVAFVTKVFNYYKQKNSNTVIMGASFRNVDQIKELAGCDYLTISPSLLEELKSSNDPVIKKLDAGNLKTLTEIENISFINNESAFRWDFNNDVMAVEKLCTGINKFHSDGILLKELLKKKF</sequence>
<dbReference type="Proteomes" id="UP000053447">
    <property type="component" value="Unassembled WGS sequence"/>
</dbReference>
<evidence type="ECO:0000256" key="1">
    <source>
        <dbReference type="ARBA" id="ARBA00004857"/>
    </source>
</evidence>
<dbReference type="UniPathway" id="UPA00115">
    <property type="reaction ID" value="UER00414"/>
</dbReference>
<evidence type="ECO:0000313" key="11">
    <source>
        <dbReference type="Proteomes" id="UP000053447"/>
    </source>
</evidence>
<dbReference type="FunFam" id="3.20.20.70:FF:000088">
    <property type="entry name" value="Transaldolase"/>
    <property type="match status" value="1"/>
</dbReference>
<keyword evidence="5 9" id="KW-0808">Transferase</keyword>
<dbReference type="InterPro" id="IPR018225">
    <property type="entry name" value="Transaldolase_AS"/>
</dbReference>
<evidence type="ECO:0000313" key="10">
    <source>
        <dbReference type="EMBL" id="KTW28999.1"/>
    </source>
</evidence>
<dbReference type="EMBL" id="LFWA01000010">
    <property type="protein sequence ID" value="KTW28999.1"/>
    <property type="molecule type" value="Genomic_DNA"/>
</dbReference>
<evidence type="ECO:0000256" key="2">
    <source>
        <dbReference type="ARBA" id="ARBA00008012"/>
    </source>
</evidence>
<dbReference type="GO" id="GO:0005975">
    <property type="term" value="P:carbohydrate metabolic process"/>
    <property type="evidence" value="ECO:0007669"/>
    <property type="project" value="InterPro"/>
</dbReference>
<comment type="function">
    <text evidence="9">Catalyzes the rate-limiting step of the non-oxidative phase in the pentose phosphate pathway. Catalyzes the reversible conversion of sedheptulose-7-phosphate and D-glyceraldehyde 3-phosphate into erythrose-4-phosphate and beta-D-fructose 6-phosphate.</text>
</comment>
<dbReference type="Gene3D" id="3.20.20.70">
    <property type="entry name" value="Aldolase class I"/>
    <property type="match status" value="1"/>
</dbReference>
<evidence type="ECO:0000256" key="9">
    <source>
        <dbReference type="RuleBase" id="RU000501"/>
    </source>
</evidence>